<evidence type="ECO:0000313" key="1">
    <source>
        <dbReference type="EMBL" id="GFD63477.1"/>
    </source>
</evidence>
<sequence length="35" mass="3503">EFLTGGGNVSSSMGSQLIGNLLSMYTPRGGSSLSP</sequence>
<comment type="caution">
    <text evidence="1">The sequence shown here is derived from an EMBL/GenBank/DDBJ whole genome shotgun (WGS) entry which is preliminary data.</text>
</comment>
<feature type="non-terminal residue" evidence="1">
    <location>
        <position position="1"/>
    </location>
</feature>
<organism evidence="1">
    <name type="scientific">Tanacetum cinerariifolium</name>
    <name type="common">Dalmatian daisy</name>
    <name type="synonym">Chrysanthemum cinerariifolium</name>
    <dbReference type="NCBI Taxonomy" id="118510"/>
    <lineage>
        <taxon>Eukaryota</taxon>
        <taxon>Viridiplantae</taxon>
        <taxon>Streptophyta</taxon>
        <taxon>Embryophyta</taxon>
        <taxon>Tracheophyta</taxon>
        <taxon>Spermatophyta</taxon>
        <taxon>Magnoliopsida</taxon>
        <taxon>eudicotyledons</taxon>
        <taxon>Gunneridae</taxon>
        <taxon>Pentapetalae</taxon>
        <taxon>asterids</taxon>
        <taxon>campanulids</taxon>
        <taxon>Asterales</taxon>
        <taxon>Asteraceae</taxon>
        <taxon>Asteroideae</taxon>
        <taxon>Anthemideae</taxon>
        <taxon>Anthemidinae</taxon>
        <taxon>Tanacetum</taxon>
    </lineage>
</organism>
<dbReference type="EMBL" id="BKCJ011978680">
    <property type="protein sequence ID" value="GFD63477.1"/>
    <property type="molecule type" value="Genomic_DNA"/>
</dbReference>
<protein>
    <submittedName>
        <fullName evidence="1">Uncharacterized protein</fullName>
    </submittedName>
</protein>
<accession>A0A699XV06</accession>
<feature type="non-terminal residue" evidence="1">
    <location>
        <position position="35"/>
    </location>
</feature>
<name>A0A699XV06_TANCI</name>
<dbReference type="AlphaFoldDB" id="A0A699XV06"/>
<proteinExistence type="predicted"/>
<reference evidence="1" key="1">
    <citation type="journal article" date="2019" name="Sci. Rep.">
        <title>Draft genome of Tanacetum cinerariifolium, the natural source of mosquito coil.</title>
        <authorList>
            <person name="Yamashiro T."/>
            <person name="Shiraishi A."/>
            <person name="Satake H."/>
            <person name="Nakayama K."/>
        </authorList>
    </citation>
    <scope>NUCLEOTIDE SEQUENCE</scope>
</reference>
<gene>
    <name evidence="1" type="ORF">Tci_935446</name>
</gene>